<comment type="caution">
    <text evidence="2">The sequence shown here is derived from an EMBL/GenBank/DDBJ whole genome shotgun (WGS) entry which is preliminary data.</text>
</comment>
<name>A0A819CQS1_9BILA</name>
<evidence type="ECO:0000313" key="3">
    <source>
        <dbReference type="Proteomes" id="UP000663881"/>
    </source>
</evidence>
<protein>
    <submittedName>
        <fullName evidence="2">Uncharacterized protein</fullName>
    </submittedName>
</protein>
<evidence type="ECO:0000313" key="2">
    <source>
        <dbReference type="EMBL" id="CAF3823159.1"/>
    </source>
</evidence>
<dbReference type="AlphaFoldDB" id="A0A819CQS1"/>
<sequence>MILYGYFVLFALIISASGKYEQDDNNSEEDLKSMLRRFDNREDLIERRREHNDNTHSISDLSERRIHGALGGAPLLNITVHHRGFYYVSVKINYLRNGLQDEYETDSFFDGTNKVFPLQKNPTDDIKYVRIRFHVSVSDDVFGDFQILDPKGAQLCFVLSGTIFSPVYSICAKGENYNRK</sequence>
<accession>A0A819CQS1</accession>
<gene>
    <name evidence="2" type="ORF">OKA104_LOCUS19809</name>
</gene>
<dbReference type="Proteomes" id="UP000663881">
    <property type="component" value="Unassembled WGS sequence"/>
</dbReference>
<organism evidence="2 3">
    <name type="scientific">Adineta steineri</name>
    <dbReference type="NCBI Taxonomy" id="433720"/>
    <lineage>
        <taxon>Eukaryota</taxon>
        <taxon>Metazoa</taxon>
        <taxon>Spiralia</taxon>
        <taxon>Gnathifera</taxon>
        <taxon>Rotifera</taxon>
        <taxon>Eurotatoria</taxon>
        <taxon>Bdelloidea</taxon>
        <taxon>Adinetida</taxon>
        <taxon>Adinetidae</taxon>
        <taxon>Adineta</taxon>
    </lineage>
</organism>
<feature type="chain" id="PRO_5033044693" evidence="1">
    <location>
        <begin position="19"/>
        <end position="180"/>
    </location>
</feature>
<keyword evidence="1" id="KW-0732">Signal</keyword>
<dbReference type="EMBL" id="CAJOAY010001291">
    <property type="protein sequence ID" value="CAF3823159.1"/>
    <property type="molecule type" value="Genomic_DNA"/>
</dbReference>
<reference evidence="2" key="1">
    <citation type="submission" date="2021-02" db="EMBL/GenBank/DDBJ databases">
        <authorList>
            <person name="Nowell W R."/>
        </authorList>
    </citation>
    <scope>NUCLEOTIDE SEQUENCE</scope>
</reference>
<feature type="signal peptide" evidence="1">
    <location>
        <begin position="1"/>
        <end position="18"/>
    </location>
</feature>
<evidence type="ECO:0000256" key="1">
    <source>
        <dbReference type="SAM" id="SignalP"/>
    </source>
</evidence>
<proteinExistence type="predicted"/>